<evidence type="ECO:0000256" key="7">
    <source>
        <dbReference type="RuleBase" id="RU000320"/>
    </source>
</evidence>
<keyword evidence="6 8" id="KW-0472">Membrane</keyword>
<evidence type="ECO:0000313" key="10">
    <source>
        <dbReference type="EMBL" id="SDE05365.1"/>
    </source>
</evidence>
<dbReference type="Pfam" id="PF00361">
    <property type="entry name" value="Proton_antipo_M"/>
    <property type="match status" value="1"/>
</dbReference>
<keyword evidence="4 8" id="KW-1133">Transmembrane helix</keyword>
<name>A0A1G6ZU55_9BACT</name>
<keyword evidence="10" id="KW-0456">Lyase</keyword>
<feature type="transmembrane region" description="Helical" evidence="8">
    <location>
        <begin position="118"/>
        <end position="151"/>
    </location>
</feature>
<proteinExistence type="predicted"/>
<feature type="transmembrane region" description="Helical" evidence="8">
    <location>
        <begin position="470"/>
        <end position="490"/>
    </location>
</feature>
<evidence type="ECO:0000256" key="5">
    <source>
        <dbReference type="ARBA" id="ARBA00023002"/>
    </source>
</evidence>
<protein>
    <submittedName>
        <fullName evidence="10">Formate hydrogenlyase subunit 3/Multisubunit Na+/H+ antiporter, MnhD subunit</fullName>
    </submittedName>
</protein>
<dbReference type="PANTHER" id="PTHR42682:SF3">
    <property type="entry name" value="FORMATE HYDROGENLYASE SUBUNIT 3-RELATED"/>
    <property type="match status" value="1"/>
</dbReference>
<reference evidence="11" key="1">
    <citation type="submission" date="2016-10" db="EMBL/GenBank/DDBJ databases">
        <authorList>
            <person name="Varghese N."/>
            <person name="Submissions S."/>
        </authorList>
    </citation>
    <scope>NUCLEOTIDE SEQUENCE [LARGE SCALE GENOMIC DNA]</scope>
    <source>
        <strain evidence="11">DSM 8987</strain>
    </source>
</reference>
<feature type="transmembrane region" description="Helical" evidence="8">
    <location>
        <begin position="207"/>
        <end position="231"/>
    </location>
</feature>
<dbReference type="GO" id="GO:0005886">
    <property type="term" value="C:plasma membrane"/>
    <property type="evidence" value="ECO:0007669"/>
    <property type="project" value="UniProtKB-SubCell"/>
</dbReference>
<feature type="transmembrane region" description="Helical" evidence="8">
    <location>
        <begin position="521"/>
        <end position="544"/>
    </location>
</feature>
<feature type="transmembrane region" description="Helical" evidence="8">
    <location>
        <begin position="243"/>
        <end position="265"/>
    </location>
</feature>
<keyword evidence="3 7" id="KW-0812">Transmembrane</keyword>
<dbReference type="InterPro" id="IPR001750">
    <property type="entry name" value="ND/Mrp_TM"/>
</dbReference>
<dbReference type="InterPro" id="IPR052175">
    <property type="entry name" value="ComplexI-like_HydComp"/>
</dbReference>
<dbReference type="STRING" id="57664.SAMN05661003_103100"/>
<dbReference type="GO" id="GO:0016491">
    <property type="term" value="F:oxidoreductase activity"/>
    <property type="evidence" value="ECO:0007669"/>
    <property type="project" value="UniProtKB-KW"/>
</dbReference>
<feature type="domain" description="NADH:quinone oxidoreductase/Mrp antiporter transmembrane" evidence="9">
    <location>
        <begin position="130"/>
        <end position="417"/>
    </location>
</feature>
<dbReference type="PANTHER" id="PTHR42682">
    <property type="entry name" value="HYDROGENASE-4 COMPONENT F"/>
    <property type="match status" value="1"/>
</dbReference>
<keyword evidence="5" id="KW-0560">Oxidoreductase</keyword>
<dbReference type="RefSeq" id="WP_171906309.1">
    <property type="nucleotide sequence ID" value="NZ_FNAQ01000003.1"/>
</dbReference>
<organism evidence="10 11">
    <name type="scientific">Desulfuromonas thiophila</name>
    <dbReference type="NCBI Taxonomy" id="57664"/>
    <lineage>
        <taxon>Bacteria</taxon>
        <taxon>Pseudomonadati</taxon>
        <taxon>Thermodesulfobacteriota</taxon>
        <taxon>Desulfuromonadia</taxon>
        <taxon>Desulfuromonadales</taxon>
        <taxon>Desulfuromonadaceae</taxon>
        <taxon>Desulfuromonas</taxon>
    </lineage>
</organism>
<evidence type="ECO:0000256" key="6">
    <source>
        <dbReference type="ARBA" id="ARBA00023136"/>
    </source>
</evidence>
<accession>A0A1G6ZU55</accession>
<feature type="transmembrane region" description="Helical" evidence="8">
    <location>
        <begin position="271"/>
        <end position="288"/>
    </location>
</feature>
<keyword evidence="2" id="KW-1003">Cell membrane</keyword>
<feature type="transmembrane region" description="Helical" evidence="8">
    <location>
        <begin position="76"/>
        <end position="98"/>
    </location>
</feature>
<evidence type="ECO:0000313" key="11">
    <source>
        <dbReference type="Proteomes" id="UP000243205"/>
    </source>
</evidence>
<feature type="transmembrane region" description="Helical" evidence="8">
    <location>
        <begin position="418"/>
        <end position="449"/>
    </location>
</feature>
<dbReference type="GO" id="GO:0016829">
    <property type="term" value="F:lyase activity"/>
    <property type="evidence" value="ECO:0007669"/>
    <property type="project" value="UniProtKB-KW"/>
</dbReference>
<dbReference type="AlphaFoldDB" id="A0A1G6ZU55"/>
<dbReference type="EMBL" id="FNAQ01000003">
    <property type="protein sequence ID" value="SDE05365.1"/>
    <property type="molecule type" value="Genomic_DNA"/>
</dbReference>
<evidence type="ECO:0000256" key="2">
    <source>
        <dbReference type="ARBA" id="ARBA00022475"/>
    </source>
</evidence>
<evidence type="ECO:0000256" key="4">
    <source>
        <dbReference type="ARBA" id="ARBA00022989"/>
    </source>
</evidence>
<evidence type="ECO:0000256" key="8">
    <source>
        <dbReference type="SAM" id="Phobius"/>
    </source>
</evidence>
<evidence type="ECO:0000256" key="3">
    <source>
        <dbReference type="ARBA" id="ARBA00022692"/>
    </source>
</evidence>
<dbReference type="PRINTS" id="PR01437">
    <property type="entry name" value="NUOXDRDTASE4"/>
</dbReference>
<evidence type="ECO:0000259" key="9">
    <source>
        <dbReference type="Pfam" id="PF00361"/>
    </source>
</evidence>
<gene>
    <name evidence="10" type="ORF">SAMN05661003_103100</name>
</gene>
<dbReference type="Proteomes" id="UP000243205">
    <property type="component" value="Unassembled WGS sequence"/>
</dbReference>
<keyword evidence="11" id="KW-1185">Reference proteome</keyword>
<feature type="transmembrane region" description="Helical" evidence="8">
    <location>
        <begin position="163"/>
        <end position="187"/>
    </location>
</feature>
<feature type="transmembrane region" description="Helical" evidence="8">
    <location>
        <begin position="342"/>
        <end position="360"/>
    </location>
</feature>
<feature type="transmembrane region" description="Helical" evidence="8">
    <location>
        <begin position="300"/>
        <end position="322"/>
    </location>
</feature>
<sequence>MNALLMAMGLLVVGALLSLLIGRRSALCSLCAVLSNLLASVLVVPLAVRVLAGNLKLDFSWGWAVSGGSLNLQLDALAACFLLPIALLNVCCALYGAGYLRQEGHHRSLAPHWFFYNLMVAAMLLVVLAANALLFLAAWEVMTLASFFLVAWDHQDEEVRRAAGLYLMVAHGGLTLLLLFFAQVGALSGSFDFAAFGPLRQLPPLPAALLFGLLLGGFGVKAGLLPLHIWLPGAHPAAPSHVSAMMSGVLVKTGLYGLLRFLLLLPPAPAWWGYLLALLGIAGALYGITQAALQSDIKRCLAYSTVENLGILFLGLGLTLAAQAQGRELLALLAGSGTLLHLWNHVLFKGLMFLGAGALLQASGSRDINRLGGLLRRLPLVGLCWIGGALALSAVPPFNGLTGEALLYLTLLQAASTLPAAMALPAVLLVGLLALVGAIALVTFVRLIGLSLLGAPRSAAAAQARQVSPLLWLPLVLLCGACLVAGLWPAPLLRLQAPVVALLAPLAAVDSLPASGLQLPQQLGCFGGAVLLLVLAVVGLLLGLRRRRPLRWQPTWGCGYVAPAARQSYSAAGFSELLFRRLLPRFLQPRVQLQAPAELLAGAARLNQQAPDPLLESSWLPLMRRLAQDCQRLRWLQQGQLAIYLLYIFVTSALLLVWTLWAGRGG</sequence>
<feature type="transmembrane region" description="Helical" evidence="8">
    <location>
        <begin position="641"/>
        <end position="661"/>
    </location>
</feature>
<dbReference type="GO" id="GO:0042773">
    <property type="term" value="P:ATP synthesis coupled electron transport"/>
    <property type="evidence" value="ECO:0007669"/>
    <property type="project" value="InterPro"/>
</dbReference>
<comment type="subcellular location">
    <subcellularLocation>
        <location evidence="1">Cell membrane</location>
        <topology evidence="1">Multi-pass membrane protein</topology>
    </subcellularLocation>
    <subcellularLocation>
        <location evidence="7">Membrane</location>
        <topology evidence="7">Multi-pass membrane protein</topology>
    </subcellularLocation>
</comment>
<dbReference type="GO" id="GO:0008137">
    <property type="term" value="F:NADH dehydrogenase (ubiquinone) activity"/>
    <property type="evidence" value="ECO:0007669"/>
    <property type="project" value="InterPro"/>
</dbReference>
<dbReference type="InterPro" id="IPR003918">
    <property type="entry name" value="NADH_UbQ_OxRdtase"/>
</dbReference>
<evidence type="ECO:0000256" key="1">
    <source>
        <dbReference type="ARBA" id="ARBA00004651"/>
    </source>
</evidence>
<feature type="transmembrane region" description="Helical" evidence="8">
    <location>
        <begin position="380"/>
        <end position="398"/>
    </location>
</feature>